<dbReference type="Gene3D" id="3.30.70.2050">
    <property type="match status" value="1"/>
</dbReference>
<organism evidence="2 3">
    <name type="scientific">Rhodanobacter ginsengisoli</name>
    <dbReference type="NCBI Taxonomy" id="418646"/>
    <lineage>
        <taxon>Bacteria</taxon>
        <taxon>Pseudomonadati</taxon>
        <taxon>Pseudomonadota</taxon>
        <taxon>Gammaproteobacteria</taxon>
        <taxon>Lysobacterales</taxon>
        <taxon>Rhodanobacteraceae</taxon>
        <taxon>Rhodanobacter</taxon>
    </lineage>
</organism>
<feature type="region of interest" description="Disordered" evidence="1">
    <location>
        <begin position="183"/>
        <end position="224"/>
    </location>
</feature>
<reference evidence="3" key="1">
    <citation type="journal article" date="2019" name="Int. J. Syst. Evol. Microbiol.">
        <title>The Global Catalogue of Microorganisms (GCM) 10K type strain sequencing project: providing services to taxonomists for standard genome sequencing and annotation.</title>
        <authorList>
            <consortium name="The Broad Institute Genomics Platform"/>
            <consortium name="The Broad Institute Genome Sequencing Center for Infectious Disease"/>
            <person name="Wu L."/>
            <person name="Ma J."/>
        </authorList>
    </citation>
    <scope>NUCLEOTIDE SEQUENCE [LARGE SCALE GENOMIC DNA]</scope>
    <source>
        <strain evidence="3">CGMCC 1.16619</strain>
    </source>
</reference>
<name>A0ABW0QPQ5_9GAMM</name>
<dbReference type="Gene3D" id="3.30.70.2060">
    <property type="match status" value="1"/>
</dbReference>
<protein>
    <submittedName>
        <fullName evidence="2">Nitrous oxide reductase accessory protein NosL</fullName>
    </submittedName>
</protein>
<dbReference type="PANTHER" id="PTHR41247">
    <property type="entry name" value="HTH-TYPE TRANSCRIPTIONAL REPRESSOR YCNK"/>
    <property type="match status" value="1"/>
</dbReference>
<proteinExistence type="predicted"/>
<dbReference type="Pfam" id="PF05573">
    <property type="entry name" value="NosL"/>
    <property type="match status" value="1"/>
</dbReference>
<dbReference type="Proteomes" id="UP001596114">
    <property type="component" value="Unassembled WGS sequence"/>
</dbReference>
<keyword evidence="3" id="KW-1185">Reference proteome</keyword>
<dbReference type="EMBL" id="JBHSNF010000003">
    <property type="protein sequence ID" value="MFC5526956.1"/>
    <property type="molecule type" value="Genomic_DNA"/>
</dbReference>
<dbReference type="SUPFAM" id="SSF160387">
    <property type="entry name" value="NosL/MerB-like"/>
    <property type="match status" value="1"/>
</dbReference>
<evidence type="ECO:0000256" key="1">
    <source>
        <dbReference type="SAM" id="MobiDB-lite"/>
    </source>
</evidence>
<gene>
    <name evidence="2" type="ORF">ACFPPA_14550</name>
</gene>
<dbReference type="InterPro" id="IPR008719">
    <property type="entry name" value="N2O_reductase_NosL"/>
</dbReference>
<accession>A0ABW0QPQ5</accession>
<evidence type="ECO:0000313" key="2">
    <source>
        <dbReference type="EMBL" id="MFC5526956.1"/>
    </source>
</evidence>
<evidence type="ECO:0000313" key="3">
    <source>
        <dbReference type="Proteomes" id="UP001596114"/>
    </source>
</evidence>
<sequence>MLVALAILLLAACESDRPPPPQLAVDIHEGDVCAVCGMYIEAGPGPRGEAYVQGYKAPLKFGSTRDLFAYALQPENRTRLQHLLVQDSARINWQHPSNEARTFVDARTASYVAWQPLSGLMGPTFASFASRKDAEAFVRTHGGEILSFSDVTPELTSMLGFGCPTRGSPAFALARACLAPEHSADSPQLAQDERPDPLHAPAVMHEIDPGLRRNRPAPLDGRKH</sequence>
<dbReference type="PANTHER" id="PTHR41247:SF1">
    <property type="entry name" value="HTH-TYPE TRANSCRIPTIONAL REPRESSOR YCNK"/>
    <property type="match status" value="1"/>
</dbReference>
<comment type="caution">
    <text evidence="2">The sequence shown here is derived from an EMBL/GenBank/DDBJ whole genome shotgun (WGS) entry which is preliminary data.</text>
</comment>